<evidence type="ECO:0000256" key="1">
    <source>
        <dbReference type="SAM" id="Phobius"/>
    </source>
</evidence>
<dbReference type="EMBL" id="CP021748">
    <property type="protein sequence ID" value="ARX83186.1"/>
    <property type="molecule type" value="Genomic_DNA"/>
</dbReference>
<dbReference type="OrthoDB" id="4233732at2"/>
<reference evidence="2 3" key="1">
    <citation type="submission" date="2017-05" db="EMBL/GenBank/DDBJ databases">
        <title>Streptomyces alboflavus Genome sequencing and assembly.</title>
        <authorList>
            <person name="Wang Y."/>
            <person name="Du B."/>
            <person name="Ding Y."/>
            <person name="Liu H."/>
            <person name="Hou Q."/>
            <person name="Liu K."/>
            <person name="Wang C."/>
            <person name="Yao L."/>
        </authorList>
    </citation>
    <scope>NUCLEOTIDE SEQUENCE [LARGE SCALE GENOMIC DNA]</scope>
    <source>
        <strain evidence="2 3">MDJK44</strain>
    </source>
</reference>
<dbReference type="STRING" id="67267.GCA_000716675_02840"/>
<organism evidence="2 3">
    <name type="scientific">Streptomyces alboflavus</name>
    <dbReference type="NCBI Taxonomy" id="67267"/>
    <lineage>
        <taxon>Bacteria</taxon>
        <taxon>Bacillati</taxon>
        <taxon>Actinomycetota</taxon>
        <taxon>Actinomycetes</taxon>
        <taxon>Kitasatosporales</taxon>
        <taxon>Streptomycetaceae</taxon>
        <taxon>Streptomyces</taxon>
    </lineage>
</organism>
<keyword evidence="1" id="KW-0812">Transmembrane</keyword>
<dbReference type="Proteomes" id="UP000195880">
    <property type="component" value="Chromosome"/>
</dbReference>
<proteinExistence type="predicted"/>
<keyword evidence="3" id="KW-1185">Reference proteome</keyword>
<name>A0A1Z1W9S5_9ACTN</name>
<sequence length="78" mass="8403">MRRSTIFIPTSTLTIAAGITGLVLWLNHSSYEDRVEDCAQALEQQYAEGGKGRPETCDGVRKDDYTALVADAETAAGP</sequence>
<keyword evidence="1" id="KW-1133">Transmembrane helix</keyword>
<dbReference type="RefSeq" id="WP_087883910.1">
    <property type="nucleotide sequence ID" value="NZ_CP021748.1"/>
</dbReference>
<accession>A0A1Z1W9S5</accession>
<evidence type="ECO:0000313" key="2">
    <source>
        <dbReference type="EMBL" id="ARX83186.1"/>
    </source>
</evidence>
<protein>
    <submittedName>
        <fullName evidence="2">Uncharacterized protein</fullName>
    </submittedName>
</protein>
<evidence type="ECO:0000313" key="3">
    <source>
        <dbReference type="Proteomes" id="UP000195880"/>
    </source>
</evidence>
<keyword evidence="1" id="KW-0472">Membrane</keyword>
<gene>
    <name evidence="2" type="ORF">SMD44_02600</name>
</gene>
<feature type="transmembrane region" description="Helical" evidence="1">
    <location>
        <begin position="6"/>
        <end position="26"/>
    </location>
</feature>
<dbReference type="KEGG" id="salf:SMD44_02600"/>
<dbReference type="AlphaFoldDB" id="A0A1Z1W9S5"/>